<comment type="subcellular location">
    <subcellularLocation>
        <location evidence="1">Secreted</location>
    </subcellularLocation>
</comment>
<protein>
    <submittedName>
        <fullName evidence="4">Hemolysin-type calcium-binding repeat 2 copies family protein</fullName>
    </submittedName>
</protein>
<organism evidence="4 5">
    <name type="scientific">Asticcacaulis biprosthecium C19</name>
    <dbReference type="NCBI Taxonomy" id="715226"/>
    <lineage>
        <taxon>Bacteria</taxon>
        <taxon>Pseudomonadati</taxon>
        <taxon>Pseudomonadota</taxon>
        <taxon>Alphaproteobacteria</taxon>
        <taxon>Caulobacterales</taxon>
        <taxon>Caulobacteraceae</taxon>
        <taxon>Asticcacaulis</taxon>
    </lineage>
</organism>
<dbReference type="SUPFAM" id="SSF51120">
    <property type="entry name" value="beta-Roll"/>
    <property type="match status" value="14"/>
</dbReference>
<name>F4QGL1_9CAUL</name>
<dbReference type="eggNOG" id="COG2931">
    <property type="taxonomic scope" value="Bacteria"/>
</dbReference>
<feature type="compositionally biased region" description="Gly residues" evidence="3">
    <location>
        <begin position="326"/>
        <end position="339"/>
    </location>
</feature>
<dbReference type="EMBL" id="GL883077">
    <property type="protein sequence ID" value="EGF93692.1"/>
    <property type="molecule type" value="Genomic_DNA"/>
</dbReference>
<evidence type="ECO:0000256" key="3">
    <source>
        <dbReference type="SAM" id="MobiDB-lite"/>
    </source>
</evidence>
<dbReference type="STRING" id="715226.ABI_21340"/>
<feature type="region of interest" description="Disordered" evidence="3">
    <location>
        <begin position="326"/>
        <end position="346"/>
    </location>
</feature>
<dbReference type="Pfam" id="PF00353">
    <property type="entry name" value="HemolysinCabind"/>
    <property type="match status" value="23"/>
</dbReference>
<dbReference type="GO" id="GO:0005576">
    <property type="term" value="C:extracellular region"/>
    <property type="evidence" value="ECO:0007669"/>
    <property type="project" value="UniProtKB-SubCell"/>
</dbReference>
<dbReference type="InterPro" id="IPR001343">
    <property type="entry name" value="Hemolysn_Ca-bd"/>
</dbReference>
<evidence type="ECO:0000256" key="1">
    <source>
        <dbReference type="ARBA" id="ARBA00004613"/>
    </source>
</evidence>
<dbReference type="Gene3D" id="2.160.20.160">
    <property type="match status" value="1"/>
</dbReference>
<keyword evidence="2" id="KW-0964">Secreted</keyword>
<dbReference type="PROSITE" id="PS00330">
    <property type="entry name" value="HEMOLYSIN_CALCIUM"/>
    <property type="match status" value="3"/>
</dbReference>
<feature type="region of interest" description="Disordered" evidence="3">
    <location>
        <begin position="1299"/>
        <end position="1330"/>
    </location>
</feature>
<keyword evidence="5" id="KW-1185">Reference proteome</keyword>
<dbReference type="InterPro" id="IPR018511">
    <property type="entry name" value="Hemolysin-typ_Ca-bd_CS"/>
</dbReference>
<feature type="compositionally biased region" description="Low complexity" evidence="3">
    <location>
        <begin position="1312"/>
        <end position="1325"/>
    </location>
</feature>
<proteinExistence type="predicted"/>
<dbReference type="Gene3D" id="2.150.10.10">
    <property type="entry name" value="Serralysin-like metalloprotease, C-terminal"/>
    <property type="match status" value="15"/>
</dbReference>
<evidence type="ECO:0000256" key="2">
    <source>
        <dbReference type="ARBA" id="ARBA00022525"/>
    </source>
</evidence>
<sequence>MALAVNDGVMQATYNGTPGNDTYSGTVNADDIHGLLGNDSLSGNGGNDTLEGNGGADVMSGGDGDDLLYASAPPGAYQTPYYDAVPYVVPVLDRDAIADSLTGGAGDDVISAGYGDNVDGGDGTDFLFISFQGATSSVIFNLSLVSQTIGGGTIQNIEGARWIEGSEFGDVILGEGSGWNGSAPVVFGMGGDDNLSAGYYTAALYGGDGNDSVDGRNSQYLQRVEGGAGNDTLYTNTNTSSVADGGDGDDLIYAHRTVLGGAGNDTILMVWSHYYADAAGGDGDDDIRAVDDLGVQLFGDAGHDTLTGSSITDVLDGGAGNDSVTGGAGQDWLTGGGGNDTLTGGDHPADLTGDVAVYSGGITDYQVTEDALTHIITVADLRTGSPDGADKLDRSIEALQFSEGTYLLDAILAGVGLGGVNFTGDDGADIYVGSEDGNTAIGNGGNDTFNGNGGPDTLIGNDGADQLNGGSSDDVLYAAAPFGVYKMPYYYDFIYIAPILDRDAAADTLTGGAGADLLSAGYGDNVDGGADVDTLFISFQAATAGVSFDLSLTSQTIGGGTIQNIESATWIEGSEFDDVIRGESIGWGDSSKMIFGLGGNDSLVGGSHTRGVYGGAGNDTLFNNASGPTVAEGGDGDDLIYGTKRIYAGAGNDTVQMMETYDDNAAYGGDGNDDMKAAADWASTLYGDAGDDTLTGGARNDHLYGGAGKDSMAGGGGNDRYGVDSVDDVVIEEANKGADEVYSSISYVLGANLEILSLDGSNDIDGTGNGLNNILVGNGANNRLDAGAGNDSVTAGAGADWVSGDAGNDTLEGGAGRDTVSYAGASGGVTVSLSLTASQATGGSGSDKLSGFENLTGSAFADNLTGNEVGNVIIGGASNDTMSGLTGNDSYYVDAVSDAIVELANAGSDAVFSSVSYVLADNLEALTLTGSDHLEATGNAAANGLTGNAGHNLLNGAAGNDTLAGQGGDDTYVVDGSGDVVTENVDEGTDTVRASVNHNLGLHIESLTLTGSGNLSANGNGLANILTGNGGNNALDGGAGDDTLAGGLGDDTYVVDSSSDVIVENASEGTDVVLASQSYTLADHVENLTLTGTADLYGTGNAQGNTITGTSGNNVLIGGAGADTLYGGAGNDSLVTNDGPGPTDSDVDYLYGGDGNDTLAYASFSQGQDVFDGGDGIDTLDYSDGQLRGSFTGIEILYTGGGDVAATPDALSAFQQIDAYWIKLVAGGVIDFSGKQATFHEVWSLTEDNVTVVGTAQDNIIIGNGGNDVLSGGDGNDGLVGRAYFFGVGPLTDNNVLNGDAGNDSLEGSGGNDTINGGTGDDSITSTYNSGSVDVDPELGGIDVIDGGAGWDALYYNRIYGAQGLVYDFGRGATAEGFVATNGTVFRNIEVVELWAGSGNDHFLGGLGSDKVYGGAGADTLSGAAGHDTLIGMEGDDLVLGGAGDDDLHGVAGNDTVSYSDAAAGVTVSLAVNNARQMTGGAGSDFLIGFENLIGSAFNDRLTGDSGDNVIYGGAGGDRMVGGLGNDTYYVDSAGDSVGENHLEGTDTIISSVSYSLLGRAVEILTLTGAGNLAGIGNSLNNLMTGNSGNNTLEGAAGNDMLDGGAGSDRLLGGLGDDTYYVDNAGDSVGENHLEGTDTIISSVSYSLFGRAVENFIMLGSANLSVTGNGLNNTLTGNAGNNALDGGAGSDKMMGGLGDDTYYVDHAQDNVGEAHLQGTDTIYSSVTYSLFGRAVEILTLTGSANLNGTGNSLANSLTGNAGGNRLDGAGGNDVLTGGLGADVFAFMTGSGKDTVTDFSAAQNDAINLTAYTHGVANAAIVSQFGGDVVINLGGGNTITVLSASQTDVLSHMVW</sequence>
<dbReference type="PANTHER" id="PTHR38340">
    <property type="entry name" value="S-LAYER PROTEIN"/>
    <property type="match status" value="1"/>
</dbReference>
<dbReference type="PANTHER" id="PTHR38340:SF1">
    <property type="entry name" value="S-LAYER PROTEIN"/>
    <property type="match status" value="1"/>
</dbReference>
<reference evidence="5" key="1">
    <citation type="submission" date="2011-03" db="EMBL/GenBank/DDBJ databases">
        <title>Draft genome sequence of Brevundimonas diminuta.</title>
        <authorList>
            <person name="Brown P.J.B."/>
            <person name="Buechlein A."/>
            <person name="Hemmerich C."/>
            <person name="Brun Y.V."/>
        </authorList>
    </citation>
    <scope>NUCLEOTIDE SEQUENCE [LARGE SCALE GENOMIC DNA]</scope>
    <source>
        <strain evidence="5">C19</strain>
    </source>
</reference>
<dbReference type="GO" id="GO:0005509">
    <property type="term" value="F:calcium ion binding"/>
    <property type="evidence" value="ECO:0007669"/>
    <property type="project" value="InterPro"/>
</dbReference>
<dbReference type="InterPro" id="IPR011049">
    <property type="entry name" value="Serralysin-like_metalloprot_C"/>
</dbReference>
<dbReference type="HOGENOM" id="CLU_245329_0_0_5"/>
<gene>
    <name evidence="4" type="ORF">ABI_21340</name>
</gene>
<evidence type="ECO:0000313" key="5">
    <source>
        <dbReference type="Proteomes" id="UP000006512"/>
    </source>
</evidence>
<dbReference type="PRINTS" id="PR00313">
    <property type="entry name" value="CABNDNGRPT"/>
</dbReference>
<evidence type="ECO:0000313" key="4">
    <source>
        <dbReference type="EMBL" id="EGF93692.1"/>
    </source>
</evidence>
<accession>F4QGL1</accession>
<dbReference type="InterPro" id="IPR050557">
    <property type="entry name" value="RTX_toxin/Mannuronan_C5-epim"/>
</dbReference>
<dbReference type="Proteomes" id="UP000006512">
    <property type="component" value="Unassembled WGS sequence"/>
</dbReference>